<dbReference type="Gene3D" id="2.40.440.10">
    <property type="entry name" value="L,D-transpeptidase catalytic domain-like"/>
    <property type="match status" value="1"/>
</dbReference>
<keyword evidence="4 6" id="KW-0573">Peptidoglycan synthesis</keyword>
<dbReference type="GO" id="GO:0016740">
    <property type="term" value="F:transferase activity"/>
    <property type="evidence" value="ECO:0007669"/>
    <property type="project" value="UniProtKB-KW"/>
</dbReference>
<dbReference type="GO" id="GO:0009252">
    <property type="term" value="P:peptidoglycan biosynthetic process"/>
    <property type="evidence" value="ECO:0007669"/>
    <property type="project" value="UniProtKB-UniPathway"/>
</dbReference>
<dbReference type="SUPFAM" id="SSF141523">
    <property type="entry name" value="L,D-transpeptidase catalytic domain-like"/>
    <property type="match status" value="1"/>
</dbReference>
<evidence type="ECO:0000256" key="6">
    <source>
        <dbReference type="PROSITE-ProRule" id="PRU01373"/>
    </source>
</evidence>
<accession>A0A381KL16</accession>
<proteinExistence type="predicted"/>
<organism evidence="8">
    <name type="scientific">Clostridioides difficile</name>
    <name type="common">Peptoclostridium difficile</name>
    <dbReference type="NCBI Taxonomy" id="1496"/>
    <lineage>
        <taxon>Bacteria</taxon>
        <taxon>Bacillati</taxon>
        <taxon>Bacillota</taxon>
        <taxon>Clostridia</taxon>
        <taxon>Peptostreptococcales</taxon>
        <taxon>Peptostreptococcaceae</taxon>
        <taxon>Clostridioides</taxon>
    </lineage>
</organism>
<dbReference type="GO" id="GO:0008360">
    <property type="term" value="P:regulation of cell shape"/>
    <property type="evidence" value="ECO:0007669"/>
    <property type="project" value="UniProtKB-UniRule"/>
</dbReference>
<dbReference type="InterPro" id="IPR038063">
    <property type="entry name" value="Transpep_catalytic_dom"/>
</dbReference>
<feature type="domain" description="L,D-TPase catalytic" evidence="7">
    <location>
        <begin position="1"/>
        <end position="46"/>
    </location>
</feature>
<evidence type="ECO:0000256" key="5">
    <source>
        <dbReference type="ARBA" id="ARBA00023316"/>
    </source>
</evidence>
<dbReference type="UniPathway" id="UPA00219"/>
<dbReference type="GO" id="GO:0071555">
    <property type="term" value="P:cell wall organization"/>
    <property type="evidence" value="ECO:0007669"/>
    <property type="project" value="UniProtKB-UniRule"/>
</dbReference>
<dbReference type="EMBL" id="UFWD01000002">
    <property type="protein sequence ID" value="SUY82575.1"/>
    <property type="molecule type" value="Genomic_DNA"/>
</dbReference>
<evidence type="ECO:0000313" key="8">
    <source>
        <dbReference type="EMBL" id="SUY82575.1"/>
    </source>
</evidence>
<keyword evidence="5 6" id="KW-0961">Cell wall biogenesis/degradation</keyword>
<dbReference type="InterPro" id="IPR005490">
    <property type="entry name" value="LD_TPept_cat_dom"/>
</dbReference>
<protein>
    <submittedName>
        <fullName evidence="8">Peptidoglycan-binding exported protein</fullName>
    </submittedName>
</protein>
<comment type="caution">
    <text evidence="6">Lacks conserved residue(s) required for the propagation of feature annotation.</text>
</comment>
<sequence length="46" mass="5006">MMLLGEILFGGSIYKSSGSHGCVNTPFSKAKKIYENIEPGTPIILY</sequence>
<dbReference type="AlphaFoldDB" id="A0A381KL16"/>
<name>A0A381KL16_CLODI</name>
<evidence type="ECO:0000256" key="2">
    <source>
        <dbReference type="ARBA" id="ARBA00022679"/>
    </source>
</evidence>
<evidence type="ECO:0000256" key="1">
    <source>
        <dbReference type="ARBA" id="ARBA00004752"/>
    </source>
</evidence>
<evidence type="ECO:0000256" key="3">
    <source>
        <dbReference type="ARBA" id="ARBA00022960"/>
    </source>
</evidence>
<evidence type="ECO:0000256" key="4">
    <source>
        <dbReference type="ARBA" id="ARBA00022984"/>
    </source>
</evidence>
<dbReference type="PROSITE" id="PS52029">
    <property type="entry name" value="LD_TPASE"/>
    <property type="match status" value="1"/>
</dbReference>
<evidence type="ECO:0000259" key="7">
    <source>
        <dbReference type="PROSITE" id="PS52029"/>
    </source>
</evidence>
<keyword evidence="2" id="KW-0808">Transferase</keyword>
<reference evidence="8" key="1">
    <citation type="submission" date="2018-06" db="EMBL/GenBank/DDBJ databases">
        <authorList>
            <consortium name="Pathogen Informatics"/>
            <person name="Doyle S."/>
        </authorList>
    </citation>
    <scope>NUCLEOTIDE SEQUENCE</scope>
    <source>
        <strain evidence="8">NCTC13307</strain>
    </source>
</reference>
<keyword evidence="3 6" id="KW-0133">Cell shape</keyword>
<gene>
    <name evidence="8" type="ORF">NCTC13307_03680</name>
</gene>
<dbReference type="CDD" id="cd16913">
    <property type="entry name" value="YkuD_like"/>
    <property type="match status" value="1"/>
</dbReference>
<comment type="pathway">
    <text evidence="1 6">Cell wall biogenesis; peptidoglycan biosynthesis.</text>
</comment>
<dbReference type="Pfam" id="PF03734">
    <property type="entry name" value="YkuD"/>
    <property type="match status" value="1"/>
</dbReference>